<sequence>MNPTELRKHQSRSNRSVVEPAAHAPVADGATRAGGAPDTGAVGDGTTHAGGPIPDFLAVVLMLPALGGQDALMGALNGCIHQLVS</sequence>
<proteinExistence type="predicted"/>
<comment type="caution">
    <text evidence="2">The sequence shown here is derived from an EMBL/GenBank/DDBJ whole genome shotgun (WGS) entry which is preliminary data.</text>
</comment>
<name>A0A3L6S4M3_PANMI</name>
<protein>
    <submittedName>
        <fullName evidence="2">Uncharacterized protein</fullName>
    </submittedName>
</protein>
<evidence type="ECO:0000256" key="1">
    <source>
        <dbReference type="SAM" id="MobiDB-lite"/>
    </source>
</evidence>
<organism evidence="2 3">
    <name type="scientific">Panicum miliaceum</name>
    <name type="common">Proso millet</name>
    <name type="synonym">Broomcorn millet</name>
    <dbReference type="NCBI Taxonomy" id="4540"/>
    <lineage>
        <taxon>Eukaryota</taxon>
        <taxon>Viridiplantae</taxon>
        <taxon>Streptophyta</taxon>
        <taxon>Embryophyta</taxon>
        <taxon>Tracheophyta</taxon>
        <taxon>Spermatophyta</taxon>
        <taxon>Magnoliopsida</taxon>
        <taxon>Liliopsida</taxon>
        <taxon>Poales</taxon>
        <taxon>Poaceae</taxon>
        <taxon>PACMAD clade</taxon>
        <taxon>Panicoideae</taxon>
        <taxon>Panicodae</taxon>
        <taxon>Paniceae</taxon>
        <taxon>Panicinae</taxon>
        <taxon>Panicum</taxon>
        <taxon>Panicum sect. Panicum</taxon>
    </lineage>
</organism>
<evidence type="ECO:0000313" key="3">
    <source>
        <dbReference type="Proteomes" id="UP000275267"/>
    </source>
</evidence>
<keyword evidence="3" id="KW-1185">Reference proteome</keyword>
<reference evidence="3" key="1">
    <citation type="journal article" date="2019" name="Nat. Commun.">
        <title>The genome of broomcorn millet.</title>
        <authorList>
            <person name="Zou C."/>
            <person name="Miki D."/>
            <person name="Li D."/>
            <person name="Tang Q."/>
            <person name="Xiao L."/>
            <person name="Rajput S."/>
            <person name="Deng P."/>
            <person name="Jia W."/>
            <person name="Huang R."/>
            <person name="Zhang M."/>
            <person name="Sun Y."/>
            <person name="Hu J."/>
            <person name="Fu X."/>
            <person name="Schnable P.S."/>
            <person name="Li F."/>
            <person name="Zhang H."/>
            <person name="Feng B."/>
            <person name="Zhu X."/>
            <person name="Liu R."/>
            <person name="Schnable J.C."/>
            <person name="Zhu J.-K."/>
            <person name="Zhang H."/>
        </authorList>
    </citation>
    <scope>NUCLEOTIDE SEQUENCE [LARGE SCALE GENOMIC DNA]</scope>
</reference>
<dbReference type="Proteomes" id="UP000275267">
    <property type="component" value="Unassembled WGS sequence"/>
</dbReference>
<evidence type="ECO:0000313" key="2">
    <source>
        <dbReference type="EMBL" id="RLN13579.1"/>
    </source>
</evidence>
<accession>A0A3L6S4M3</accession>
<dbReference type="AlphaFoldDB" id="A0A3L6S4M3"/>
<feature type="region of interest" description="Disordered" evidence="1">
    <location>
        <begin position="1"/>
        <end position="48"/>
    </location>
</feature>
<dbReference type="EMBL" id="PQIB02000006">
    <property type="protein sequence ID" value="RLN13579.1"/>
    <property type="molecule type" value="Genomic_DNA"/>
</dbReference>
<gene>
    <name evidence="2" type="ORF">C2845_PM09G19420</name>
</gene>